<evidence type="ECO:0000313" key="4">
    <source>
        <dbReference type="Proteomes" id="UP000184509"/>
    </source>
</evidence>
<dbReference type="InterPro" id="IPR008928">
    <property type="entry name" value="6-hairpin_glycosidase_sf"/>
</dbReference>
<keyword evidence="4" id="KW-1185">Reference proteome</keyword>
<accession>A0A1M4VAL3</accession>
<dbReference type="PANTHER" id="PTHR31616:SF0">
    <property type="entry name" value="GLUCAN 1,4-ALPHA-GLUCOSIDASE"/>
    <property type="match status" value="1"/>
</dbReference>
<dbReference type="InterPro" id="IPR012341">
    <property type="entry name" value="6hp_glycosidase-like_sf"/>
</dbReference>
<feature type="domain" description="GH15-like" evidence="1">
    <location>
        <begin position="219"/>
        <end position="583"/>
    </location>
</feature>
<evidence type="ECO:0000259" key="2">
    <source>
        <dbReference type="Pfam" id="PF19291"/>
    </source>
</evidence>
<dbReference type="Gene3D" id="1.50.10.10">
    <property type="match status" value="1"/>
</dbReference>
<sequence>MEHLNYGAIGNCRTAALISDKGSIDWFCIPEFDSPSIFARILDKDKGGCLSFIVDDKYRTSQKYIEHTNILSTTFESDEGGFEVIDFMPRYNISELKGYYMPPEIHRLIRHKYGKPRFKVNYDLRMDYAQAEVYHITGPKYLKTYSKLSNRDTIYFYSSLDFNKIINKAEFEITHDEYIVISYNQKLIKINLDRVEIEYERTKVYWLNWTNRSKKYMKYNKEIERSILVLKLMTYNRSGAVLAALTTSIPESIGDVRNWDYRFCWLRDASMSIETLIKTGHQGTAQRFISFILNIVRSKQETLQIMYSIRGDRELKEEELSHLSGFKNSRPVRIGNAAYTQKQNDSFGYLMDVLYKYYRYSLGTLDEVESMFAVVKNVVKTVTEDWRKPDKGIWEIRGEEKHFVFSKIMCWVAIDRAAKIACFLHNDSYSKRWRETAEIIKEDVLENGWNEEIQSFSQSYGSTDLDASLLLMEAYGFISEDDPKYIKTVEAIFQSLNYKGLMYRYNNKDDFGKPTSAFTICTFWMIRALFVTGKEEEALNMFNELISYANHLGLFSEDLDFETKDQLGNFPQAYSHLALIDTALLFSKEIEGPKFVKP</sequence>
<dbReference type="Proteomes" id="UP000184509">
    <property type="component" value="Unassembled WGS sequence"/>
</dbReference>
<dbReference type="GO" id="GO:0004553">
    <property type="term" value="F:hydrolase activity, hydrolyzing O-glycosyl compounds"/>
    <property type="evidence" value="ECO:0007669"/>
    <property type="project" value="UniProtKB-ARBA"/>
</dbReference>
<dbReference type="InterPro" id="IPR011613">
    <property type="entry name" value="GH15-like"/>
</dbReference>
<evidence type="ECO:0000259" key="1">
    <source>
        <dbReference type="Pfam" id="PF00723"/>
    </source>
</evidence>
<dbReference type="InterPro" id="IPR045582">
    <property type="entry name" value="Trehalase-like_N"/>
</dbReference>
<dbReference type="GO" id="GO:0005975">
    <property type="term" value="P:carbohydrate metabolic process"/>
    <property type="evidence" value="ECO:0007669"/>
    <property type="project" value="InterPro"/>
</dbReference>
<evidence type="ECO:0000313" key="3">
    <source>
        <dbReference type="EMBL" id="SHE66021.1"/>
    </source>
</evidence>
<dbReference type="EMBL" id="FQTV01000002">
    <property type="protein sequence ID" value="SHE66021.1"/>
    <property type="molecule type" value="Genomic_DNA"/>
</dbReference>
<dbReference type="Pfam" id="PF00723">
    <property type="entry name" value="Glyco_hydro_15"/>
    <property type="match status" value="1"/>
</dbReference>
<organism evidence="3 4">
    <name type="scientific">Bacteroides luti</name>
    <dbReference type="NCBI Taxonomy" id="1297750"/>
    <lineage>
        <taxon>Bacteria</taxon>
        <taxon>Pseudomonadati</taxon>
        <taxon>Bacteroidota</taxon>
        <taxon>Bacteroidia</taxon>
        <taxon>Bacteroidales</taxon>
        <taxon>Bacteroidaceae</taxon>
        <taxon>Bacteroides</taxon>
    </lineage>
</organism>
<dbReference type="OrthoDB" id="3902805at2"/>
<gene>
    <name evidence="3" type="ORF">SAMN05444405_102260</name>
</gene>
<feature type="domain" description="Trehalase-like N-terminal" evidence="2">
    <location>
        <begin position="9"/>
        <end position="134"/>
    </location>
</feature>
<dbReference type="STRING" id="1297750.SAMN05444405_102260"/>
<dbReference type="RefSeq" id="WP_073399055.1">
    <property type="nucleotide sequence ID" value="NZ_FQTV01000002.1"/>
</dbReference>
<name>A0A1M4VAL3_9BACE</name>
<dbReference type="AlphaFoldDB" id="A0A1M4VAL3"/>
<dbReference type="PANTHER" id="PTHR31616">
    <property type="entry name" value="TREHALASE"/>
    <property type="match status" value="1"/>
</dbReference>
<dbReference type="SUPFAM" id="SSF48208">
    <property type="entry name" value="Six-hairpin glycosidases"/>
    <property type="match status" value="1"/>
</dbReference>
<proteinExistence type="predicted"/>
<dbReference type="Pfam" id="PF19291">
    <property type="entry name" value="TREH_N"/>
    <property type="match status" value="1"/>
</dbReference>
<reference evidence="3 4" key="1">
    <citation type="submission" date="2016-11" db="EMBL/GenBank/DDBJ databases">
        <authorList>
            <person name="Jaros S."/>
            <person name="Januszkiewicz K."/>
            <person name="Wedrychowicz H."/>
        </authorList>
    </citation>
    <scope>NUCLEOTIDE SEQUENCE [LARGE SCALE GENOMIC DNA]</scope>
    <source>
        <strain evidence="3 4">DSM 26991</strain>
    </source>
</reference>
<protein>
    <submittedName>
        <fullName evidence="3">Glucoamylase (Glucan-1,4-alpha-glucosidase), GH15 family</fullName>
    </submittedName>
</protein>